<reference evidence="3 4" key="1">
    <citation type="journal article" date="2024" name="BMC Genomics">
        <title>Genome assembly of redclaw crayfish (Cherax quadricarinatus) provides insights into its immune adaptation and hypoxia tolerance.</title>
        <authorList>
            <person name="Liu Z."/>
            <person name="Zheng J."/>
            <person name="Li H."/>
            <person name="Fang K."/>
            <person name="Wang S."/>
            <person name="He J."/>
            <person name="Zhou D."/>
            <person name="Weng S."/>
            <person name="Chi M."/>
            <person name="Gu Z."/>
            <person name="He J."/>
            <person name="Li F."/>
            <person name="Wang M."/>
        </authorList>
    </citation>
    <scope>NUCLEOTIDE SEQUENCE [LARGE SCALE GENOMIC DNA]</scope>
    <source>
        <strain evidence="3">ZL_2023a</strain>
    </source>
</reference>
<gene>
    <name evidence="3" type="ORF">OTU49_013193</name>
</gene>
<dbReference type="PRINTS" id="PR01951">
    <property type="entry name" value="LANCEUKARYTE"/>
</dbReference>
<protein>
    <recommendedName>
        <fullName evidence="5">LanC-like protein 2</fullName>
    </recommendedName>
</protein>
<evidence type="ECO:0000256" key="2">
    <source>
        <dbReference type="PIRSR" id="PIRSR607822-1"/>
    </source>
</evidence>
<dbReference type="Gene3D" id="1.50.10.10">
    <property type="match status" value="1"/>
</dbReference>
<sequence>MSEDRHFENPYPKDVEKDDHILDSTGQKLSEEYTSKVRASVKTLLHILDVGVSKGDETGDYSVYTGLSGQVLLYLRLAEVMEDDAYQEKAKTLADRALSKLKGRRVSFLCGDSGPLSLGALIYHKNNIEEKVNNYLKGIKKLKTDVLNIKSELPDELLYGRAGYLYSLLFIQQKIGKDAVDDKLIRSVVTAMLDSGRALSRKLKCSAPLMYQWHEKRYLGAAHGLIGILFMLLQVKEHLTSKELTEMIQPTIDYLCNLQFSSGNLPSSIGNPTDRLVHWCHGAPGAVFLFAKAYQVFGNTSYLEHAKKSGECVWERGLLKKGYGLCHGSAGNGYALLYLYQVTKEATYLYRAAQFGNWCQDYGQHGCRTPDRPLSLFEGLAGNIHFLVDLTNPDEAKFPAFVL</sequence>
<dbReference type="PANTHER" id="PTHR12736:SF21">
    <property type="entry name" value="LANC-LIKE PROTEIN 2"/>
    <property type="match status" value="1"/>
</dbReference>
<reference evidence="3" key="2">
    <citation type="submission" date="2024-01" db="EMBL/GenBank/DDBJ databases">
        <authorList>
            <person name="He J."/>
            <person name="Wang M."/>
            <person name="Zheng J."/>
            <person name="Liu Z."/>
        </authorList>
    </citation>
    <scope>NUCLEOTIDE SEQUENCE</scope>
    <source>
        <strain evidence="3">ZL_2023a</strain>
        <tissue evidence="3">Muscle</tissue>
    </source>
</reference>
<dbReference type="GO" id="GO:0031179">
    <property type="term" value="P:peptide modification"/>
    <property type="evidence" value="ECO:0007669"/>
    <property type="project" value="InterPro"/>
</dbReference>
<dbReference type="PRINTS" id="PR01950">
    <property type="entry name" value="LANCSUPER"/>
</dbReference>
<feature type="binding site" evidence="2">
    <location>
        <position position="326"/>
    </location>
    <ligand>
        <name>Zn(2+)</name>
        <dbReference type="ChEBI" id="CHEBI:29105"/>
    </ligand>
</feature>
<dbReference type="CDD" id="cd04794">
    <property type="entry name" value="euk_LANCL"/>
    <property type="match status" value="1"/>
</dbReference>
<keyword evidence="2" id="KW-0479">Metal-binding</keyword>
<dbReference type="SUPFAM" id="SSF158745">
    <property type="entry name" value="LanC-like"/>
    <property type="match status" value="1"/>
</dbReference>
<dbReference type="Pfam" id="PF05147">
    <property type="entry name" value="LANC_like"/>
    <property type="match status" value="1"/>
</dbReference>
<dbReference type="InterPro" id="IPR007822">
    <property type="entry name" value="LANC-like"/>
</dbReference>
<feature type="binding site" evidence="2">
    <location>
        <position position="327"/>
    </location>
    <ligand>
        <name>Zn(2+)</name>
        <dbReference type="ChEBI" id="CHEBI:29105"/>
    </ligand>
</feature>
<dbReference type="Proteomes" id="UP001445076">
    <property type="component" value="Unassembled WGS sequence"/>
</dbReference>
<evidence type="ECO:0008006" key="5">
    <source>
        <dbReference type="Google" id="ProtNLM"/>
    </source>
</evidence>
<evidence type="ECO:0000313" key="3">
    <source>
        <dbReference type="EMBL" id="KAK8720623.1"/>
    </source>
</evidence>
<dbReference type="EMBL" id="JARKIK010000276">
    <property type="protein sequence ID" value="KAK8720623.1"/>
    <property type="molecule type" value="Genomic_DNA"/>
</dbReference>
<keyword evidence="4" id="KW-1185">Reference proteome</keyword>
<organism evidence="3 4">
    <name type="scientific">Cherax quadricarinatus</name>
    <name type="common">Australian red claw crayfish</name>
    <dbReference type="NCBI Taxonomy" id="27406"/>
    <lineage>
        <taxon>Eukaryota</taxon>
        <taxon>Metazoa</taxon>
        <taxon>Ecdysozoa</taxon>
        <taxon>Arthropoda</taxon>
        <taxon>Crustacea</taxon>
        <taxon>Multicrustacea</taxon>
        <taxon>Malacostraca</taxon>
        <taxon>Eumalacostraca</taxon>
        <taxon>Eucarida</taxon>
        <taxon>Decapoda</taxon>
        <taxon>Pleocyemata</taxon>
        <taxon>Astacidea</taxon>
        <taxon>Parastacoidea</taxon>
        <taxon>Parastacidae</taxon>
        <taxon>Cherax</taxon>
    </lineage>
</organism>
<comment type="similarity">
    <text evidence="1">Belongs to the LanC-like protein family.</text>
</comment>
<evidence type="ECO:0000256" key="1">
    <source>
        <dbReference type="ARBA" id="ARBA00007179"/>
    </source>
</evidence>
<feature type="binding site" evidence="2">
    <location>
        <position position="280"/>
    </location>
    <ligand>
        <name>Zn(2+)</name>
        <dbReference type="ChEBI" id="CHEBI:29105"/>
    </ligand>
</feature>
<dbReference type="GO" id="GO:0005886">
    <property type="term" value="C:plasma membrane"/>
    <property type="evidence" value="ECO:0007669"/>
    <property type="project" value="TreeGrafter"/>
</dbReference>
<dbReference type="InterPro" id="IPR020464">
    <property type="entry name" value="LanC-like_prot_euk"/>
</dbReference>
<name>A0AAW0VU13_CHEQU</name>
<dbReference type="PANTHER" id="PTHR12736">
    <property type="entry name" value="LANC-LIKE PROTEIN"/>
    <property type="match status" value="1"/>
</dbReference>
<accession>A0AAW0VU13</accession>
<comment type="caution">
    <text evidence="3">The sequence shown here is derived from an EMBL/GenBank/DDBJ whole genome shotgun (WGS) entry which is preliminary data.</text>
</comment>
<dbReference type="SMART" id="SM01260">
    <property type="entry name" value="LANC_like"/>
    <property type="match status" value="1"/>
</dbReference>
<dbReference type="GO" id="GO:0005975">
    <property type="term" value="P:carbohydrate metabolic process"/>
    <property type="evidence" value="ECO:0007669"/>
    <property type="project" value="InterPro"/>
</dbReference>
<evidence type="ECO:0000313" key="4">
    <source>
        <dbReference type="Proteomes" id="UP001445076"/>
    </source>
</evidence>
<dbReference type="AlphaFoldDB" id="A0AAW0VU13"/>
<dbReference type="GO" id="GO:0046872">
    <property type="term" value="F:metal ion binding"/>
    <property type="evidence" value="ECO:0007669"/>
    <property type="project" value="UniProtKB-KW"/>
</dbReference>
<keyword evidence="2" id="KW-0862">Zinc</keyword>
<dbReference type="EMBL" id="JARKIK010000276">
    <property type="protein sequence ID" value="KAK8720625.1"/>
    <property type="molecule type" value="Genomic_DNA"/>
</dbReference>
<dbReference type="InterPro" id="IPR012341">
    <property type="entry name" value="6hp_glycosidase-like_sf"/>
</dbReference>
<proteinExistence type="inferred from homology"/>